<keyword evidence="2" id="KW-1185">Reference proteome</keyword>
<proteinExistence type="predicted"/>
<reference evidence="1" key="2">
    <citation type="submission" date="2020-11" db="EMBL/GenBank/DDBJ databases">
        <authorList>
            <person name="McCartney M.A."/>
            <person name="Auch B."/>
            <person name="Kono T."/>
            <person name="Mallez S."/>
            <person name="Becker A."/>
            <person name="Gohl D.M."/>
            <person name="Silverstein K.A.T."/>
            <person name="Koren S."/>
            <person name="Bechman K.B."/>
            <person name="Herman A."/>
            <person name="Abrahante J.E."/>
            <person name="Garbe J."/>
        </authorList>
    </citation>
    <scope>NUCLEOTIDE SEQUENCE</scope>
    <source>
        <strain evidence="1">Duluth1</strain>
        <tissue evidence="1">Whole animal</tissue>
    </source>
</reference>
<reference evidence="1" key="1">
    <citation type="journal article" date="2019" name="bioRxiv">
        <title>The Genome of the Zebra Mussel, Dreissena polymorpha: A Resource for Invasive Species Research.</title>
        <authorList>
            <person name="McCartney M.A."/>
            <person name="Auch B."/>
            <person name="Kono T."/>
            <person name="Mallez S."/>
            <person name="Zhang Y."/>
            <person name="Obille A."/>
            <person name="Becker A."/>
            <person name="Abrahante J.E."/>
            <person name="Garbe J."/>
            <person name="Badalamenti J.P."/>
            <person name="Herman A."/>
            <person name="Mangelson H."/>
            <person name="Liachko I."/>
            <person name="Sullivan S."/>
            <person name="Sone E.D."/>
            <person name="Koren S."/>
            <person name="Silverstein K.A.T."/>
            <person name="Beckman K.B."/>
            <person name="Gohl D.M."/>
        </authorList>
    </citation>
    <scope>NUCLEOTIDE SEQUENCE</scope>
    <source>
        <strain evidence="1">Duluth1</strain>
        <tissue evidence="1">Whole animal</tissue>
    </source>
</reference>
<comment type="caution">
    <text evidence="1">The sequence shown here is derived from an EMBL/GenBank/DDBJ whole genome shotgun (WGS) entry which is preliminary data.</text>
</comment>
<dbReference type="AlphaFoldDB" id="A0A9D4J8R8"/>
<evidence type="ECO:0000313" key="1">
    <source>
        <dbReference type="EMBL" id="KAH3800404.1"/>
    </source>
</evidence>
<accession>A0A9D4J8R8</accession>
<gene>
    <name evidence="1" type="ORF">DPMN_154037</name>
</gene>
<protein>
    <submittedName>
        <fullName evidence="1">Uncharacterized protein</fullName>
    </submittedName>
</protein>
<dbReference type="EMBL" id="JAIWYP010000007">
    <property type="protein sequence ID" value="KAH3800404.1"/>
    <property type="molecule type" value="Genomic_DNA"/>
</dbReference>
<sequence length="63" mass="7149">MPGVVVSLKGIVTPDDICRQSLWYQVVQSLHWMDLTVRDHVQALPHSPQGYLSFLKDVGPGFW</sequence>
<dbReference type="Proteomes" id="UP000828390">
    <property type="component" value="Unassembled WGS sequence"/>
</dbReference>
<name>A0A9D4J8R8_DREPO</name>
<organism evidence="1 2">
    <name type="scientific">Dreissena polymorpha</name>
    <name type="common">Zebra mussel</name>
    <name type="synonym">Mytilus polymorpha</name>
    <dbReference type="NCBI Taxonomy" id="45954"/>
    <lineage>
        <taxon>Eukaryota</taxon>
        <taxon>Metazoa</taxon>
        <taxon>Spiralia</taxon>
        <taxon>Lophotrochozoa</taxon>
        <taxon>Mollusca</taxon>
        <taxon>Bivalvia</taxon>
        <taxon>Autobranchia</taxon>
        <taxon>Heteroconchia</taxon>
        <taxon>Euheterodonta</taxon>
        <taxon>Imparidentia</taxon>
        <taxon>Neoheterodontei</taxon>
        <taxon>Myida</taxon>
        <taxon>Dreissenoidea</taxon>
        <taxon>Dreissenidae</taxon>
        <taxon>Dreissena</taxon>
    </lineage>
</organism>
<evidence type="ECO:0000313" key="2">
    <source>
        <dbReference type="Proteomes" id="UP000828390"/>
    </source>
</evidence>